<dbReference type="InterPro" id="IPR051548">
    <property type="entry name" value="Grx-like_ET"/>
</dbReference>
<dbReference type="AlphaFoldDB" id="A0A158GEA8"/>
<dbReference type="Pfam" id="PF00462">
    <property type="entry name" value="Glutaredoxin"/>
    <property type="match status" value="1"/>
</dbReference>
<comment type="caution">
    <text evidence="2">The sequence shown here is derived from an EMBL/GenBank/DDBJ whole genome shotgun (WGS) entry which is preliminary data.</text>
</comment>
<evidence type="ECO:0000313" key="3">
    <source>
        <dbReference type="Proteomes" id="UP000055019"/>
    </source>
</evidence>
<proteinExistence type="predicted"/>
<organism evidence="2 3">
    <name type="scientific">Caballeronia arvi</name>
    <dbReference type="NCBI Taxonomy" id="1777135"/>
    <lineage>
        <taxon>Bacteria</taxon>
        <taxon>Pseudomonadati</taxon>
        <taxon>Pseudomonadota</taxon>
        <taxon>Betaproteobacteria</taxon>
        <taxon>Burkholderiales</taxon>
        <taxon>Burkholderiaceae</taxon>
        <taxon>Caballeronia</taxon>
    </lineage>
</organism>
<dbReference type="PROSITE" id="PS51354">
    <property type="entry name" value="GLUTAREDOXIN_2"/>
    <property type="match status" value="1"/>
</dbReference>
<sequence length="256" mass="29219">MQEAAAATRIRVFWQPGCSSCLRTKEFLARQGIEFESIDVHNDPEGRAALAALGARSVPVVALGSKYTLCQSINDVIRFLDLKTKPTPPLPPEELVRKLALVLEANARYTRQFGAEYFRKPFRNRNRTPAGLTFHVFRVAEMGVQAAHQIDLRFEGFDDMPPPEWQAEDIAHWGESVREKLLDWWSKESDRSLSYDVPTYYGRRSMHEVLERTAWHSAQHTRQVMLMLESDGVAIDRPLTAEDLAGLPLPDEVWDK</sequence>
<feature type="domain" description="Glutaredoxin" evidence="1">
    <location>
        <begin position="11"/>
        <end position="66"/>
    </location>
</feature>
<evidence type="ECO:0000313" key="2">
    <source>
        <dbReference type="EMBL" id="SAL30352.1"/>
    </source>
</evidence>
<dbReference type="Gene3D" id="1.20.120.450">
    <property type="entry name" value="dinb family like domain"/>
    <property type="match status" value="1"/>
</dbReference>
<dbReference type="Gene3D" id="3.40.30.10">
    <property type="entry name" value="Glutaredoxin"/>
    <property type="match status" value="1"/>
</dbReference>
<dbReference type="GO" id="GO:0045454">
    <property type="term" value="P:cell redox homeostasis"/>
    <property type="evidence" value="ECO:0007669"/>
    <property type="project" value="TreeGrafter"/>
</dbReference>
<dbReference type="InterPro" id="IPR034660">
    <property type="entry name" value="DinB/YfiT-like"/>
</dbReference>
<keyword evidence="3" id="KW-1185">Reference proteome</keyword>
<dbReference type="GO" id="GO:0009055">
    <property type="term" value="F:electron transfer activity"/>
    <property type="evidence" value="ECO:0007669"/>
    <property type="project" value="TreeGrafter"/>
</dbReference>
<reference evidence="2" key="1">
    <citation type="submission" date="2016-01" db="EMBL/GenBank/DDBJ databases">
        <authorList>
            <person name="Peeters C."/>
        </authorList>
    </citation>
    <scope>NUCLEOTIDE SEQUENCE [LARGE SCALE GENOMIC DNA]</scope>
    <source>
        <strain evidence="2">LMG 29317</strain>
    </source>
</reference>
<evidence type="ECO:0000259" key="1">
    <source>
        <dbReference type="Pfam" id="PF00462"/>
    </source>
</evidence>
<dbReference type="InterPro" id="IPR036249">
    <property type="entry name" value="Thioredoxin-like_sf"/>
</dbReference>
<name>A0A158GEA8_9BURK</name>
<dbReference type="SUPFAM" id="SSF52833">
    <property type="entry name" value="Thioredoxin-like"/>
    <property type="match status" value="1"/>
</dbReference>
<gene>
    <name evidence="2" type="ORF">AWB74_01325</name>
</gene>
<dbReference type="RefSeq" id="WP_061145978.1">
    <property type="nucleotide sequence ID" value="NZ_FCOM02000004.1"/>
</dbReference>
<dbReference type="InterPro" id="IPR002109">
    <property type="entry name" value="Glutaredoxin"/>
</dbReference>
<dbReference type="CDD" id="cd02976">
    <property type="entry name" value="NrdH"/>
    <property type="match status" value="1"/>
</dbReference>
<dbReference type="Proteomes" id="UP000055019">
    <property type="component" value="Unassembled WGS sequence"/>
</dbReference>
<dbReference type="PANTHER" id="PTHR34386">
    <property type="entry name" value="GLUTAREDOXIN"/>
    <property type="match status" value="1"/>
</dbReference>
<dbReference type="OrthoDB" id="8991911at2"/>
<protein>
    <submittedName>
        <fullName evidence="2">Glutaredoxin-like protein</fullName>
    </submittedName>
</protein>
<accession>A0A158GEA8</accession>
<dbReference type="SUPFAM" id="SSF109854">
    <property type="entry name" value="DinB/YfiT-like putative metalloenzymes"/>
    <property type="match status" value="1"/>
</dbReference>
<dbReference type="PANTHER" id="PTHR34386:SF1">
    <property type="entry name" value="GLUTAREDOXIN-LIKE PROTEIN NRDH"/>
    <property type="match status" value="1"/>
</dbReference>
<dbReference type="EMBL" id="FCOM02000004">
    <property type="protein sequence ID" value="SAL30352.1"/>
    <property type="molecule type" value="Genomic_DNA"/>
</dbReference>